<sequence length="113" mass="12913">MKIKVTTKNDVHIIKIEGPIKAGNEFELGQKIEEYISKGDVPKFIIDLKKVPFINSAGLGMFLNIYKHIDGLKGRMVFTNLNSDIENLMEITKLASIFEIYKTLEEALESFEY</sequence>
<name>A0A0E2B6V5_9LEPT</name>
<dbReference type="PANTHER" id="PTHR33495:SF2">
    <property type="entry name" value="ANTI-SIGMA FACTOR ANTAGONIST TM_1081-RELATED"/>
    <property type="match status" value="1"/>
</dbReference>
<evidence type="ECO:0000313" key="4">
    <source>
        <dbReference type="EMBL" id="EKO17070.1"/>
    </source>
</evidence>
<protein>
    <recommendedName>
        <fullName evidence="2">Anti-sigma factor antagonist</fullName>
    </recommendedName>
</protein>
<dbReference type="PANTHER" id="PTHR33495">
    <property type="entry name" value="ANTI-SIGMA FACTOR ANTAGONIST TM_1081-RELATED-RELATED"/>
    <property type="match status" value="1"/>
</dbReference>
<gene>
    <name evidence="4" type="ORF">LEP1GSC081_3742</name>
</gene>
<dbReference type="RefSeq" id="WP_000695903.1">
    <property type="nucleotide sequence ID" value="NZ_AHMY02000015.1"/>
</dbReference>
<dbReference type="FunFam" id="3.30.750.24:FF:000011">
    <property type="entry name" value="Anti-sigma factor antagonist"/>
    <property type="match status" value="1"/>
</dbReference>
<evidence type="ECO:0000313" key="5">
    <source>
        <dbReference type="Proteomes" id="UP000006253"/>
    </source>
</evidence>
<dbReference type="SUPFAM" id="SSF52091">
    <property type="entry name" value="SpoIIaa-like"/>
    <property type="match status" value="1"/>
</dbReference>
<dbReference type="Pfam" id="PF01740">
    <property type="entry name" value="STAS"/>
    <property type="match status" value="1"/>
</dbReference>
<dbReference type="GO" id="GO:0043856">
    <property type="term" value="F:anti-sigma factor antagonist activity"/>
    <property type="evidence" value="ECO:0007669"/>
    <property type="project" value="InterPro"/>
</dbReference>
<evidence type="ECO:0000256" key="1">
    <source>
        <dbReference type="ARBA" id="ARBA00009013"/>
    </source>
</evidence>
<dbReference type="PROSITE" id="PS50801">
    <property type="entry name" value="STAS"/>
    <property type="match status" value="1"/>
</dbReference>
<evidence type="ECO:0000259" key="3">
    <source>
        <dbReference type="PROSITE" id="PS50801"/>
    </source>
</evidence>
<dbReference type="Gene3D" id="3.30.750.24">
    <property type="entry name" value="STAS domain"/>
    <property type="match status" value="1"/>
</dbReference>
<proteinExistence type="inferred from homology"/>
<evidence type="ECO:0000256" key="2">
    <source>
        <dbReference type="RuleBase" id="RU003749"/>
    </source>
</evidence>
<dbReference type="InterPro" id="IPR036513">
    <property type="entry name" value="STAS_dom_sf"/>
</dbReference>
<dbReference type="InterPro" id="IPR002645">
    <property type="entry name" value="STAS_dom"/>
</dbReference>
<dbReference type="AlphaFoldDB" id="A0A0E2B6V5"/>
<dbReference type="EMBL" id="AHMY02000015">
    <property type="protein sequence ID" value="EKO17070.1"/>
    <property type="molecule type" value="Genomic_DNA"/>
</dbReference>
<accession>A0A0E2B6V5</accession>
<feature type="domain" description="STAS" evidence="3">
    <location>
        <begin position="1"/>
        <end position="111"/>
    </location>
</feature>
<comment type="caution">
    <text evidence="4">The sequence shown here is derived from an EMBL/GenBank/DDBJ whole genome shotgun (WGS) entry which is preliminary data.</text>
</comment>
<dbReference type="Proteomes" id="UP000006253">
    <property type="component" value="Unassembled WGS sequence"/>
</dbReference>
<dbReference type="GeneID" id="34314335"/>
<comment type="similarity">
    <text evidence="1 2">Belongs to the anti-sigma-factor antagonist family.</text>
</comment>
<dbReference type="InterPro" id="IPR003658">
    <property type="entry name" value="Anti-sigma_ant"/>
</dbReference>
<dbReference type="CDD" id="cd07043">
    <property type="entry name" value="STAS_anti-anti-sigma_factors"/>
    <property type="match status" value="1"/>
</dbReference>
<dbReference type="NCBIfam" id="TIGR00377">
    <property type="entry name" value="ant_ant_sig"/>
    <property type="match status" value="1"/>
</dbReference>
<reference evidence="4 5" key="1">
    <citation type="submission" date="2012-10" db="EMBL/GenBank/DDBJ databases">
        <authorList>
            <person name="Harkins D.M."/>
            <person name="Durkin A.S."/>
            <person name="Brinkac L.M."/>
            <person name="Selengut J.D."/>
            <person name="Sanka R."/>
            <person name="DePew J."/>
            <person name="Purushe J."/>
            <person name="Peacock S.J."/>
            <person name="Thaipadungpanit J."/>
            <person name="Wuthiekanun V.W."/>
            <person name="Day N.P."/>
            <person name="Vinetz J.M."/>
            <person name="Sutton G.G."/>
            <person name="Nelson W.C."/>
            <person name="Fouts D.E."/>
        </authorList>
    </citation>
    <scope>NUCLEOTIDE SEQUENCE [LARGE SCALE GENOMIC DNA]</scope>
    <source>
        <strain evidence="4 5">H1</strain>
    </source>
</reference>
<organism evidence="4 5">
    <name type="scientific">Leptospira kirschneri str. H1</name>
    <dbReference type="NCBI Taxonomy" id="1049966"/>
    <lineage>
        <taxon>Bacteria</taxon>
        <taxon>Pseudomonadati</taxon>
        <taxon>Spirochaetota</taxon>
        <taxon>Spirochaetia</taxon>
        <taxon>Leptospirales</taxon>
        <taxon>Leptospiraceae</taxon>
        <taxon>Leptospira</taxon>
    </lineage>
</organism>